<feature type="signal peptide" evidence="2">
    <location>
        <begin position="1"/>
        <end position="23"/>
    </location>
</feature>
<dbReference type="AlphaFoldDB" id="A0A224Y4Z6"/>
<proteinExistence type="predicted"/>
<keyword evidence="2" id="KW-0732">Signal</keyword>
<protein>
    <recommendedName>
        <fullName evidence="4">Secreted protein</fullName>
    </recommendedName>
</protein>
<dbReference type="EMBL" id="GFTR01000815">
    <property type="protein sequence ID" value="JAW15611.1"/>
    <property type="molecule type" value="Transcribed_RNA"/>
</dbReference>
<accession>A0A224Y4Z6</accession>
<reference evidence="3" key="1">
    <citation type="journal article" date="2018" name="PLoS Negl. Trop. Dis.">
        <title>An insight into the salivary gland and fat body transcriptome of Panstrongylus lignarius (Hemiptera: Heteroptera), the main vector of Chagas disease in Peru.</title>
        <authorList>
            <person name="Nevoa J.C."/>
            <person name="Mendes M.T."/>
            <person name="da Silva M.V."/>
            <person name="Soares S.C."/>
            <person name="Oliveira C.J.F."/>
            <person name="Ribeiro J.M.C."/>
        </authorList>
    </citation>
    <scope>NUCLEOTIDE SEQUENCE</scope>
</reference>
<keyword evidence="1" id="KW-1133">Transmembrane helix</keyword>
<evidence type="ECO:0000313" key="3">
    <source>
        <dbReference type="EMBL" id="JAW15611.1"/>
    </source>
</evidence>
<sequence length="79" mass="8538">MRFQRPLFISLNALALPLLVSEGGSSNSTSNVIVGSLLKVPEISRYASPLQSEFSFLAVCCLVLGYHSIALKVMVGKMH</sequence>
<evidence type="ECO:0000256" key="1">
    <source>
        <dbReference type="SAM" id="Phobius"/>
    </source>
</evidence>
<feature type="chain" id="PRO_5013279531" description="Secreted protein" evidence="2">
    <location>
        <begin position="24"/>
        <end position="79"/>
    </location>
</feature>
<keyword evidence="1" id="KW-0472">Membrane</keyword>
<keyword evidence="1" id="KW-0812">Transmembrane</keyword>
<name>A0A224Y4Z6_9HEMI</name>
<feature type="transmembrane region" description="Helical" evidence="1">
    <location>
        <begin position="54"/>
        <end position="75"/>
    </location>
</feature>
<evidence type="ECO:0008006" key="4">
    <source>
        <dbReference type="Google" id="ProtNLM"/>
    </source>
</evidence>
<evidence type="ECO:0000256" key="2">
    <source>
        <dbReference type="SAM" id="SignalP"/>
    </source>
</evidence>
<organism evidence="3">
    <name type="scientific">Panstrongylus lignarius</name>
    <dbReference type="NCBI Taxonomy" id="156445"/>
    <lineage>
        <taxon>Eukaryota</taxon>
        <taxon>Metazoa</taxon>
        <taxon>Ecdysozoa</taxon>
        <taxon>Arthropoda</taxon>
        <taxon>Hexapoda</taxon>
        <taxon>Insecta</taxon>
        <taxon>Pterygota</taxon>
        <taxon>Neoptera</taxon>
        <taxon>Paraneoptera</taxon>
        <taxon>Hemiptera</taxon>
        <taxon>Heteroptera</taxon>
        <taxon>Panheteroptera</taxon>
        <taxon>Cimicomorpha</taxon>
        <taxon>Reduviidae</taxon>
        <taxon>Triatominae</taxon>
        <taxon>Panstrongylus</taxon>
    </lineage>
</organism>